<dbReference type="SUPFAM" id="SSF51430">
    <property type="entry name" value="NAD(P)-linked oxidoreductase"/>
    <property type="match status" value="1"/>
</dbReference>
<dbReference type="Pfam" id="PF00248">
    <property type="entry name" value="Aldo_ket_red"/>
    <property type="match status" value="1"/>
</dbReference>
<proteinExistence type="predicted"/>
<organism evidence="3 4">
    <name type="scientific">Pseudomonas nitroreducens</name>
    <dbReference type="NCBI Taxonomy" id="46680"/>
    <lineage>
        <taxon>Bacteria</taxon>
        <taxon>Pseudomonadati</taxon>
        <taxon>Pseudomonadota</taxon>
        <taxon>Gammaproteobacteria</taxon>
        <taxon>Pseudomonadales</taxon>
        <taxon>Pseudomonadaceae</taxon>
        <taxon>Pseudomonas</taxon>
    </lineage>
</organism>
<dbReference type="GO" id="GO:0016491">
    <property type="term" value="F:oxidoreductase activity"/>
    <property type="evidence" value="ECO:0007669"/>
    <property type="project" value="UniProtKB-KW"/>
</dbReference>
<reference evidence="3 4" key="1">
    <citation type="submission" date="2020-02" db="EMBL/GenBank/DDBJ databases">
        <title>Integrative conjugative elements (ICEs) and plasmids drive adaptation of Pseudomonas nitroreducens strain HBP1 to wastewater environment.</title>
        <authorList>
            <person name="Sentchilo V."/>
            <person name="Carraro N."/>
            <person name="Bertelli C."/>
            <person name="van der Meer J.R."/>
        </authorList>
    </citation>
    <scope>NUCLEOTIDE SEQUENCE [LARGE SCALE GENOMIC DNA]</scope>
    <source>
        <strain evidence="3 4">HBP1</strain>
    </source>
</reference>
<dbReference type="InterPro" id="IPR036812">
    <property type="entry name" value="NAD(P)_OxRdtase_dom_sf"/>
</dbReference>
<dbReference type="CDD" id="cd19080">
    <property type="entry name" value="AKR_AKR9A_9B"/>
    <property type="match status" value="1"/>
</dbReference>
<dbReference type="Proteomes" id="UP000501063">
    <property type="component" value="Chromosome"/>
</dbReference>
<sequence length="342" mass="37864">MRYKLLGRSGLRVSELCLGTMTFGNTGWGSDESEARSIYARFRDAGGNFLDTANEIYAQGRSEEVLGRLVASHRDEMVIASKYSLALPGSRDPNLAGNHRKSLRRSVESSLSRLGTEYLDLLWVHAWDDLTPVEETMRALDDLVHQGKVLYLGISNAPAWVVAKCNMQARSMGQTSFIALQAEYNLIERSIEQELLPMAHDFGMGIAAWSPLAGGLLSGKYFNPQRQADSQRLDVARLGGLDEHGVQVARRVVEVANRLGRSPSQVALNWLRASPSTIPLVGARTLAQLEDNLCCLEFTLDQDALAELGQIGEPLLRYPQSYLLRYRELLAAGFAQRIDLKA</sequence>
<dbReference type="FunFam" id="3.20.20.100:FF:000004">
    <property type="entry name" value="Oxidoreductase, aldo/keto reductase"/>
    <property type="match status" value="1"/>
</dbReference>
<accession>A0A6G6J3B0</accession>
<evidence type="ECO:0000256" key="1">
    <source>
        <dbReference type="ARBA" id="ARBA00023002"/>
    </source>
</evidence>
<keyword evidence="1" id="KW-0560">Oxidoreductase</keyword>
<dbReference type="EMBL" id="CP049140">
    <property type="protein sequence ID" value="QIE89838.1"/>
    <property type="molecule type" value="Genomic_DNA"/>
</dbReference>
<dbReference type="Gene3D" id="3.20.20.100">
    <property type="entry name" value="NADP-dependent oxidoreductase domain"/>
    <property type="match status" value="1"/>
</dbReference>
<dbReference type="InterPro" id="IPR023210">
    <property type="entry name" value="NADP_OxRdtase_dom"/>
</dbReference>
<dbReference type="InterPro" id="IPR050523">
    <property type="entry name" value="AKR_Detox_Biosynth"/>
</dbReference>
<evidence type="ECO:0000259" key="2">
    <source>
        <dbReference type="Pfam" id="PF00248"/>
    </source>
</evidence>
<dbReference type="AlphaFoldDB" id="A0A6G6J3B0"/>
<feature type="domain" description="NADP-dependent oxidoreductase" evidence="2">
    <location>
        <begin position="15"/>
        <end position="311"/>
    </location>
</feature>
<gene>
    <name evidence="3" type="ORF">G5B91_27685</name>
</gene>
<dbReference type="KEGG" id="pnt:G5B91_27685"/>
<evidence type="ECO:0000313" key="3">
    <source>
        <dbReference type="EMBL" id="QIE89838.1"/>
    </source>
</evidence>
<protein>
    <submittedName>
        <fullName evidence="3">Aldo/keto reductase</fullName>
    </submittedName>
</protein>
<evidence type="ECO:0000313" key="4">
    <source>
        <dbReference type="Proteomes" id="UP000501063"/>
    </source>
</evidence>
<dbReference type="PANTHER" id="PTHR43364">
    <property type="entry name" value="NADH-SPECIFIC METHYLGLYOXAL REDUCTASE-RELATED"/>
    <property type="match status" value="1"/>
</dbReference>
<dbReference type="RefSeq" id="WP_024764195.1">
    <property type="nucleotide sequence ID" value="NZ_CP049140.1"/>
</dbReference>
<dbReference type="GO" id="GO:0005829">
    <property type="term" value="C:cytosol"/>
    <property type="evidence" value="ECO:0007669"/>
    <property type="project" value="UniProtKB-ARBA"/>
</dbReference>
<dbReference type="PANTHER" id="PTHR43364:SF4">
    <property type="entry name" value="NAD(P)-LINKED OXIDOREDUCTASE SUPERFAMILY PROTEIN"/>
    <property type="match status" value="1"/>
</dbReference>
<name>A0A6G6J3B0_PSENT</name>